<dbReference type="EMBL" id="CM042016">
    <property type="protein sequence ID" value="KAI3699779.1"/>
    <property type="molecule type" value="Genomic_DNA"/>
</dbReference>
<evidence type="ECO:0000313" key="1">
    <source>
        <dbReference type="EMBL" id="KAI3699779.1"/>
    </source>
</evidence>
<proteinExistence type="predicted"/>
<reference evidence="2" key="1">
    <citation type="journal article" date="2022" name="Mol. Ecol. Resour.">
        <title>The genomes of chicory, endive, great burdock and yacon provide insights into Asteraceae palaeo-polyploidization history and plant inulin production.</title>
        <authorList>
            <person name="Fan W."/>
            <person name="Wang S."/>
            <person name="Wang H."/>
            <person name="Wang A."/>
            <person name="Jiang F."/>
            <person name="Liu H."/>
            <person name="Zhao H."/>
            <person name="Xu D."/>
            <person name="Zhang Y."/>
        </authorList>
    </citation>
    <scope>NUCLEOTIDE SEQUENCE [LARGE SCALE GENOMIC DNA]</scope>
    <source>
        <strain evidence="2">cv. Punajuju</strain>
    </source>
</reference>
<dbReference type="Proteomes" id="UP001055811">
    <property type="component" value="Linkage Group LG08"/>
</dbReference>
<name>A0ACB8ZP86_CICIN</name>
<gene>
    <name evidence="1" type="ORF">L2E82_44307</name>
</gene>
<evidence type="ECO:0000313" key="2">
    <source>
        <dbReference type="Proteomes" id="UP001055811"/>
    </source>
</evidence>
<comment type="caution">
    <text evidence="1">The sequence shown here is derived from an EMBL/GenBank/DDBJ whole genome shotgun (WGS) entry which is preliminary data.</text>
</comment>
<organism evidence="1 2">
    <name type="scientific">Cichorium intybus</name>
    <name type="common">Chicory</name>
    <dbReference type="NCBI Taxonomy" id="13427"/>
    <lineage>
        <taxon>Eukaryota</taxon>
        <taxon>Viridiplantae</taxon>
        <taxon>Streptophyta</taxon>
        <taxon>Embryophyta</taxon>
        <taxon>Tracheophyta</taxon>
        <taxon>Spermatophyta</taxon>
        <taxon>Magnoliopsida</taxon>
        <taxon>eudicotyledons</taxon>
        <taxon>Gunneridae</taxon>
        <taxon>Pentapetalae</taxon>
        <taxon>asterids</taxon>
        <taxon>campanulids</taxon>
        <taxon>Asterales</taxon>
        <taxon>Asteraceae</taxon>
        <taxon>Cichorioideae</taxon>
        <taxon>Cichorieae</taxon>
        <taxon>Cichoriinae</taxon>
        <taxon>Cichorium</taxon>
    </lineage>
</organism>
<reference evidence="1 2" key="2">
    <citation type="journal article" date="2022" name="Mol. Ecol. Resour.">
        <title>The genomes of chicory, endive, great burdock and yacon provide insights into Asteraceae paleo-polyploidization history and plant inulin production.</title>
        <authorList>
            <person name="Fan W."/>
            <person name="Wang S."/>
            <person name="Wang H."/>
            <person name="Wang A."/>
            <person name="Jiang F."/>
            <person name="Liu H."/>
            <person name="Zhao H."/>
            <person name="Xu D."/>
            <person name="Zhang Y."/>
        </authorList>
    </citation>
    <scope>NUCLEOTIDE SEQUENCE [LARGE SCALE GENOMIC DNA]</scope>
    <source>
        <strain evidence="2">cv. Punajuju</strain>
        <tissue evidence="1">Leaves</tissue>
    </source>
</reference>
<keyword evidence="2" id="KW-1185">Reference proteome</keyword>
<sequence length="262" mass="28628">MYTGLQAAAPSKIKPAKKFTTKDDWPYDFKYRNVSASDVPPALDWRAKGSCYAFVATDTIESLHAIQTKQLVELSPKEILDCCNCGGCKGGKMENAYRYVAENNGLTTEKNYPYKPAFETCAVKKENDIAVKIGGYQLVPLNNEEALMAAVVNQPIQVSIAVEPDFKMYKEGVLTSPCGTKVVHGVIAVGYDTAPDGTKYWIMKNSWGADWGDNGYTKMLRGVPEKEGYCGLCTGSHFPLTEPCSKEHAPGGDPVVKSSKDL</sequence>
<accession>A0ACB8ZP86</accession>
<protein>
    <submittedName>
        <fullName evidence="1">Uncharacterized protein</fullName>
    </submittedName>
</protein>